<accession>A0A1Z1UZ08</accession>
<feature type="region of interest" description="Disordered" evidence="1">
    <location>
        <begin position="1"/>
        <end position="47"/>
    </location>
</feature>
<dbReference type="PANTHER" id="PTHR33375">
    <property type="entry name" value="CHROMOSOME-PARTITIONING PROTEIN PARB-RELATED"/>
    <property type="match status" value="1"/>
</dbReference>
<dbReference type="SUPFAM" id="SSF110849">
    <property type="entry name" value="ParB/Sulfiredoxin"/>
    <property type="match status" value="1"/>
</dbReference>
<dbReference type="GO" id="GO:0007059">
    <property type="term" value="P:chromosome segregation"/>
    <property type="evidence" value="ECO:0007669"/>
    <property type="project" value="TreeGrafter"/>
</dbReference>
<dbReference type="GO" id="GO:0005694">
    <property type="term" value="C:chromosome"/>
    <property type="evidence" value="ECO:0007669"/>
    <property type="project" value="TreeGrafter"/>
</dbReference>
<dbReference type="EMBL" id="KX443401">
    <property type="protein sequence ID" value="ARX60089.1"/>
    <property type="molecule type" value="Genomic_DNA"/>
</dbReference>
<dbReference type="InterPro" id="IPR041468">
    <property type="entry name" value="HTH_ParB/Spo0J"/>
</dbReference>
<dbReference type="PANTHER" id="PTHR33375:SF1">
    <property type="entry name" value="CHROMOSOME-PARTITIONING PROTEIN PARB-RELATED"/>
    <property type="match status" value="1"/>
</dbReference>
<protein>
    <submittedName>
        <fullName evidence="3">Chromosome-partitioning protein Spo0J</fullName>
    </submittedName>
</protein>
<dbReference type="AlphaFoldDB" id="A0A1Z1UZ08"/>
<evidence type="ECO:0000256" key="1">
    <source>
        <dbReference type="SAM" id="MobiDB-lite"/>
    </source>
</evidence>
<dbReference type="GO" id="GO:0045881">
    <property type="term" value="P:positive regulation of sporulation resulting in formation of a cellular spore"/>
    <property type="evidence" value="ECO:0007669"/>
    <property type="project" value="TreeGrafter"/>
</dbReference>
<evidence type="ECO:0000259" key="2">
    <source>
        <dbReference type="Pfam" id="PF17762"/>
    </source>
</evidence>
<feature type="region of interest" description="Disordered" evidence="1">
    <location>
        <begin position="229"/>
        <end position="270"/>
    </location>
</feature>
<organism evidence="3">
    <name type="scientific">Rhodococcus hoagii</name>
    <name type="common">Corynebacterium equii</name>
    <dbReference type="NCBI Taxonomy" id="43767"/>
    <lineage>
        <taxon>Bacteria</taxon>
        <taxon>Bacillati</taxon>
        <taxon>Actinomycetota</taxon>
        <taxon>Actinomycetes</taxon>
        <taxon>Mycobacteriales</taxon>
        <taxon>Nocardiaceae</taxon>
        <taxon>Prescottella</taxon>
    </lineage>
</organism>
<evidence type="ECO:0000313" key="3">
    <source>
        <dbReference type="EMBL" id="ARX60089.1"/>
    </source>
</evidence>
<gene>
    <name evidence="3" type="primary">spo0C</name>
    <name evidence="3" type="ORF">pVAPN1572_0483</name>
</gene>
<dbReference type="InterPro" id="IPR050336">
    <property type="entry name" value="Chromosome_partition/occlusion"/>
</dbReference>
<dbReference type="Gene3D" id="1.10.10.2830">
    <property type="match status" value="1"/>
</dbReference>
<sequence length="309" mass="33314">MAPKGGRANFASLVGAVGDNSPVDRKRPVKPQPHSSEPVDGQFLPDVPLAKLAANPRNPRDEVGDLSELATIAERQLQPGTAVNRSAWLKLWPEDESEIGDADFIVVNGNRRLAAAVKYGREGLDVVVRDSIAVSRGEVLWAATSENIDRRDFDVLEEAKAVELMVGEFGSADAAAKKLGRSKGWVSQRRALLKLAPELQAALRAGDLAIRHARSLAKVPLEDQVAAWQATQGPQPQADPMAPEPGSPEPEEEKELKEPAEPAREAEPEAKVVQALRKLGVDPTVLAAAVRKHYSDDERRSLIDALALG</sequence>
<dbReference type="InterPro" id="IPR036086">
    <property type="entry name" value="ParB/Sulfiredoxin_sf"/>
</dbReference>
<name>A0A1Z1UZ08_RHOHA</name>
<feature type="compositionally biased region" description="Basic and acidic residues" evidence="1">
    <location>
        <begin position="254"/>
        <end position="270"/>
    </location>
</feature>
<feature type="domain" description="ParB/Spo0J HTH" evidence="2">
    <location>
        <begin position="152"/>
        <end position="229"/>
    </location>
</feature>
<reference evidence="3" key="1">
    <citation type="journal article" date="2017" name="Genome Biol. Evol.">
        <title>Comparative Genomics of Rhodococcus equi Virulence Plasmids Indicates Host-Driven Evolution of the vap Pathogenicity Island.</title>
        <authorList>
            <person name="MacArthur I."/>
            <person name="Anastasi E."/>
            <person name="Alvarez S."/>
            <person name="Scortti M."/>
            <person name="Vazquez-Boland J.A."/>
        </authorList>
    </citation>
    <scope>NUCLEOTIDE SEQUENCE</scope>
    <source>
        <strain evidence="3">PAM1572</strain>
        <plasmid evidence="3">pVAPN1572</plasmid>
    </source>
</reference>
<keyword evidence="3" id="KW-0614">Plasmid</keyword>
<geneLocation type="plasmid" evidence="3">
    <name>pVAPN1572</name>
</geneLocation>
<dbReference type="SUPFAM" id="SSF109709">
    <property type="entry name" value="KorB DNA-binding domain-like"/>
    <property type="match status" value="1"/>
</dbReference>
<dbReference type="Pfam" id="PF17762">
    <property type="entry name" value="HTH_ParB"/>
    <property type="match status" value="1"/>
</dbReference>
<proteinExistence type="predicted"/>
<dbReference type="RefSeq" id="WP_172687769.1">
    <property type="nucleotide sequence ID" value="NZ_KX443401.1"/>
</dbReference>